<evidence type="ECO:0000313" key="2">
    <source>
        <dbReference type="Proteomes" id="UP000249794"/>
    </source>
</evidence>
<dbReference type="Proteomes" id="UP000249794">
    <property type="component" value="Unassembled WGS sequence"/>
</dbReference>
<accession>A0A2W4ZHM1</accession>
<organism evidence="1 2">
    <name type="scientific">Phormidesmis priestleyi</name>
    <dbReference type="NCBI Taxonomy" id="268141"/>
    <lineage>
        <taxon>Bacteria</taxon>
        <taxon>Bacillati</taxon>
        <taxon>Cyanobacteriota</taxon>
        <taxon>Cyanophyceae</taxon>
        <taxon>Leptolyngbyales</taxon>
        <taxon>Leptolyngbyaceae</taxon>
        <taxon>Phormidesmis</taxon>
    </lineage>
</organism>
<evidence type="ECO:0000313" key="1">
    <source>
        <dbReference type="EMBL" id="PZO58061.1"/>
    </source>
</evidence>
<protein>
    <submittedName>
        <fullName evidence="1">Uncharacterized protein</fullName>
    </submittedName>
</protein>
<dbReference type="EMBL" id="QBMP01000039">
    <property type="protein sequence ID" value="PZO58061.1"/>
    <property type="molecule type" value="Genomic_DNA"/>
</dbReference>
<comment type="caution">
    <text evidence="1">The sequence shown here is derived from an EMBL/GenBank/DDBJ whole genome shotgun (WGS) entry which is preliminary data.</text>
</comment>
<dbReference type="AlphaFoldDB" id="A0A2W4ZHM1"/>
<name>A0A2W4ZHM1_9CYAN</name>
<gene>
    <name evidence="1" type="ORF">DCF15_05865</name>
</gene>
<sequence length="124" mass="13966">MNRNDFHTLAARIERAYNAAQAFIANECPVLEQRLKTAALTTAINALTFALTVIDWASAQLEKTDEYRLIASLAYINSKRFAVRQLIAVARFNQCYQLTANTRKLWTRKGAIAQSALDKVFALN</sequence>
<reference evidence="1 2" key="2">
    <citation type="submission" date="2018-06" db="EMBL/GenBank/DDBJ databases">
        <title>Metagenomic assembly of (sub)arctic Cyanobacteria and their associated microbiome from non-axenic cultures.</title>
        <authorList>
            <person name="Baurain D."/>
        </authorList>
    </citation>
    <scope>NUCLEOTIDE SEQUENCE [LARGE SCALE GENOMIC DNA]</scope>
    <source>
        <strain evidence="1">ULC027bin1</strain>
    </source>
</reference>
<proteinExistence type="predicted"/>
<reference evidence="2" key="1">
    <citation type="submission" date="2018-04" db="EMBL/GenBank/DDBJ databases">
        <authorList>
            <person name="Cornet L."/>
        </authorList>
    </citation>
    <scope>NUCLEOTIDE SEQUENCE [LARGE SCALE GENOMIC DNA]</scope>
</reference>